<dbReference type="NCBIfam" id="TIGR03802">
    <property type="entry name" value="Asp_Ala_antiprt"/>
    <property type="match status" value="1"/>
</dbReference>
<keyword evidence="6 8" id="KW-1133">Transmembrane helix</keyword>
<feature type="domain" description="YidE/YbjL duplication" evidence="9">
    <location>
        <begin position="15"/>
        <end position="178"/>
    </location>
</feature>
<dbReference type="PANTHER" id="PTHR30445:SF9">
    <property type="match status" value="1"/>
</dbReference>
<dbReference type="InterPro" id="IPR006512">
    <property type="entry name" value="YidE_YbjL"/>
</dbReference>
<proteinExistence type="inferred from homology"/>
<dbReference type="EMBL" id="AP024685">
    <property type="protein sequence ID" value="BCX30380.1"/>
    <property type="molecule type" value="Genomic_DNA"/>
</dbReference>
<sequence length="544" mass="57385">MNAIGNFLVGTPVFAIFICLALGYLLGKLKIGSFKLGATVGVLIVALLIGQLGVFTRDTLLGDIFFDFFMFAIGYRVGPTFISSMKKFGAKIVYATLIFLVSAFIVAYACFKMFHIGPGIAAGIIAGGLTQSAVIGSSLETISKLQISDHLKTLYSNQIPIVYALTYVFGTIGVLIFLRDIMPKLMHIDLKKQAVKTAKELDMIPVPVIVASTHFYTINDGSSLIGQTLGTVNTKFAKGLVAAGLNDSADMASVINAGDILAISGGIDEIGRAVQEFNLLEVTGKTKAYVSKQVVLKKNFSADVLKNAQDKGVLVATLAGDVMDPAQFSTLKPAESVTLVGQKDAVSEVQSQLGRLRAAENIINYSWFALGIALSAALGIVGTKVSGVPIALGGGTASLIVGLVQSIYRDKHAHMDTIPDSLLEFFQSIGLNLFIATVGLSAAKTFISAIQSMGISVLLIGAVISILPHIITFVICYYLMKMEPISIIGAQTGADTLSAALNDISERVGSDASPFFAAAVAPAYAIGNIFLTLMGPIFIVLLSK</sequence>
<gene>
    <name evidence="10" type="ORF">LTWDN19_09470</name>
</gene>
<feature type="transmembrane region" description="Helical" evidence="8">
    <location>
        <begin position="161"/>
        <end position="178"/>
    </location>
</feature>
<evidence type="ECO:0000313" key="10">
    <source>
        <dbReference type="EMBL" id="BCX30380.1"/>
    </source>
</evidence>
<evidence type="ECO:0000256" key="8">
    <source>
        <dbReference type="SAM" id="Phobius"/>
    </source>
</evidence>
<dbReference type="InterPro" id="IPR022457">
    <property type="entry name" value="Asp_Ala_antiprt"/>
</dbReference>
<dbReference type="Pfam" id="PF06826">
    <property type="entry name" value="Asp-Al_Ex"/>
    <property type="match status" value="2"/>
</dbReference>
<comment type="similarity">
    <text evidence="2">Belongs to the AAE transporter (TC 2.A.81) family.</text>
</comment>
<feature type="transmembrane region" description="Helical" evidence="8">
    <location>
        <begin position="90"/>
        <end position="109"/>
    </location>
</feature>
<evidence type="ECO:0000256" key="7">
    <source>
        <dbReference type="ARBA" id="ARBA00023136"/>
    </source>
</evidence>
<feature type="transmembrane region" description="Helical" evidence="8">
    <location>
        <begin position="34"/>
        <end position="54"/>
    </location>
</feature>
<keyword evidence="5 8" id="KW-0812">Transmembrane</keyword>
<reference evidence="10 11" key="1">
    <citation type="submission" date="2021-05" db="EMBL/GenBank/DDBJ databases">
        <title>Complete Genome Sequence of Latilactobacillus sp. Strain WDN19, a High D-Aspartate-producing Lactic Acid Bacterium Isolated from a Japanese Pickle.</title>
        <authorList>
            <person name="Kajitani K."/>
            <person name="Takahashi S."/>
        </authorList>
    </citation>
    <scope>NUCLEOTIDE SEQUENCE [LARGE SCALE GENOMIC DNA]</scope>
    <source>
        <strain evidence="10 11">WDN19</strain>
    </source>
</reference>
<accession>A0ABN6GHS0</accession>
<dbReference type="InterPro" id="IPR050144">
    <property type="entry name" value="AAE_transporter"/>
</dbReference>
<keyword evidence="11" id="KW-1185">Reference proteome</keyword>
<organism evidence="10 11">
    <name type="scientific">Latilactobacillus curvatus</name>
    <name type="common">Lactobacillus curvatus</name>
    <dbReference type="NCBI Taxonomy" id="28038"/>
    <lineage>
        <taxon>Bacteria</taxon>
        <taxon>Bacillati</taxon>
        <taxon>Bacillota</taxon>
        <taxon>Bacilli</taxon>
        <taxon>Lactobacillales</taxon>
        <taxon>Lactobacillaceae</taxon>
        <taxon>Latilactobacillus</taxon>
    </lineage>
</organism>
<dbReference type="Proteomes" id="UP000825100">
    <property type="component" value="Chromosome"/>
</dbReference>
<feature type="transmembrane region" description="Helical" evidence="8">
    <location>
        <begin position="6"/>
        <end position="27"/>
    </location>
</feature>
<feature type="transmembrane region" description="Helical" evidence="8">
    <location>
        <begin position="453"/>
        <end position="479"/>
    </location>
</feature>
<feature type="transmembrane region" description="Helical" evidence="8">
    <location>
        <begin position="515"/>
        <end position="542"/>
    </location>
</feature>
<feature type="transmembrane region" description="Helical" evidence="8">
    <location>
        <begin position="362"/>
        <end position="382"/>
    </location>
</feature>
<evidence type="ECO:0000256" key="2">
    <source>
        <dbReference type="ARBA" id="ARBA00009854"/>
    </source>
</evidence>
<feature type="domain" description="YidE/YbjL duplication" evidence="9">
    <location>
        <begin position="368"/>
        <end position="538"/>
    </location>
</feature>
<dbReference type="PANTHER" id="PTHR30445">
    <property type="entry name" value="K(+)_H(+) ANTIPORTER SUBUNIT KHTT"/>
    <property type="match status" value="1"/>
</dbReference>
<protein>
    <submittedName>
        <fullName evidence="10">Aspartate-alanine antiporter</fullName>
    </submittedName>
</protein>
<keyword evidence="7 8" id="KW-0472">Membrane</keyword>
<name>A0ABN6GHS0_LATCU</name>
<evidence type="ECO:0000256" key="6">
    <source>
        <dbReference type="ARBA" id="ARBA00022989"/>
    </source>
</evidence>
<comment type="subcellular location">
    <subcellularLocation>
        <location evidence="1">Cell membrane</location>
        <topology evidence="1">Multi-pass membrane protein</topology>
    </subcellularLocation>
</comment>
<evidence type="ECO:0000256" key="3">
    <source>
        <dbReference type="ARBA" id="ARBA00022448"/>
    </source>
</evidence>
<feature type="transmembrane region" description="Helical" evidence="8">
    <location>
        <begin position="60"/>
        <end position="78"/>
    </location>
</feature>
<feature type="transmembrane region" description="Helical" evidence="8">
    <location>
        <begin position="388"/>
        <end position="408"/>
    </location>
</feature>
<evidence type="ECO:0000256" key="1">
    <source>
        <dbReference type="ARBA" id="ARBA00004651"/>
    </source>
</evidence>
<evidence type="ECO:0000256" key="4">
    <source>
        <dbReference type="ARBA" id="ARBA00022475"/>
    </source>
</evidence>
<evidence type="ECO:0000313" key="11">
    <source>
        <dbReference type="Proteomes" id="UP000825100"/>
    </source>
</evidence>
<keyword evidence="4" id="KW-1003">Cell membrane</keyword>
<feature type="transmembrane region" description="Helical" evidence="8">
    <location>
        <begin position="429"/>
        <end position="447"/>
    </location>
</feature>
<dbReference type="RefSeq" id="WP_221276752.1">
    <property type="nucleotide sequence ID" value="NZ_AP024685.1"/>
</dbReference>
<keyword evidence="3" id="KW-0813">Transport</keyword>
<evidence type="ECO:0000256" key="5">
    <source>
        <dbReference type="ARBA" id="ARBA00022692"/>
    </source>
</evidence>
<evidence type="ECO:0000259" key="9">
    <source>
        <dbReference type="Pfam" id="PF06826"/>
    </source>
</evidence>